<comment type="caution">
    <text evidence="4">The sequence shown here is derived from an EMBL/GenBank/DDBJ whole genome shotgun (WGS) entry which is preliminary data.</text>
</comment>
<sequence>MNECRARRCSRVLFRGGDLALLRAPVLPVDGASRNGVSEGGGRPAPPDRELVREALEVASPAAAALLDTAPLVGTRQSRALTRYLVRMSARPTPFGLFVGVAPVSFGDRAHISLGKAHRKVVRPDMGWLRGVTADLERRPEVLCRLRVAVSNLCFRRAGRLVLPFLSATEDGAGATDQRDQELSVRLSPVVAEVVHAAARPIPVPELRAKIRESVPAATEREIDNFLVSLVDKGILVTDLHPRLETDDPLGHVLDRLAGADVREAEALREVRSEIEAYSATEVGAGLPDHRHLTTRMTRLRKAPDQLQVDLALDARVQLPRTVAREVERAATLLWRVAGKEEAPHLRDYREEFLERYGQDRLVLVRELLDPDEGMGPPATYQVPRGDRSAAAPRTNQSARNLVLAEVLGAALAERRHEIVLDDALVDRLCTTSHGRPEAVPPALDVHATLLASSPQALDSGDFTLLFNVAPWGRVAGATMGRFAHVLPESENALADLADRVRDILPGAVDLSWRVRRPREENVARVPARHRRMIGVGTFPADHALDVDDLLVGADGSGFHLVSRCSGQELTPVLGHQLNWELAPNLARFLAEVSWSAVRGWPAWEWGPLETLPFLPRVRYGRTVLAPARWHLPATLRDRDGRNRQDWLDAFDAWRRCWRVPDLVAVAQADQVLPLDLTVPAQRDVLWDEVVRLHRDTLHEVPGGLTRDAHGWLGGTCGAHVGQIVFPLVRRQPTRSGRTTAPDRPSASRPHLPGGDWIYAKLYCSAARQTEILGQQLPALLADVDEHVDRWFFVRYADPEPHLRLRFHGSATDLNRKVLPRLHDWASQVCAARLARRLVLDTYLPETERYGDPATLTLAERVFHTDSVAVVRHLETLEDENTEVVAAATCLHLVRNAHGDAGWEKWALQTFPRSVAGLDWREVADAVGKFVDPSRPGEPGPQVRNDDVVLTAWQRRAVALERYAEGLRSLPDVRADQSRWNNRLESVLHMHCNRILGVSRRLETRAYAIARKILHLQGARRAAGCSTTVPA</sequence>
<feature type="region of interest" description="Disordered" evidence="1">
    <location>
        <begin position="733"/>
        <end position="752"/>
    </location>
</feature>
<reference evidence="4" key="1">
    <citation type="journal article" date="2014" name="Int. J. Syst. Evol. Microbiol.">
        <title>Complete genome sequence of Corynebacterium casei LMG S-19264T (=DSM 44701T), isolated from a smear-ripened cheese.</title>
        <authorList>
            <consortium name="US DOE Joint Genome Institute (JGI-PGF)"/>
            <person name="Walter F."/>
            <person name="Albersmeier A."/>
            <person name="Kalinowski J."/>
            <person name="Ruckert C."/>
        </authorList>
    </citation>
    <scope>NUCLEOTIDE SEQUENCE</scope>
    <source>
        <strain evidence="4">CGMCC 4.5737</strain>
    </source>
</reference>
<accession>A0A8J3CFL9</accession>
<evidence type="ECO:0000313" key="4">
    <source>
        <dbReference type="EMBL" id="GGM71997.1"/>
    </source>
</evidence>
<feature type="domain" description="Lantibiotic dehydratase N-terminal" evidence="2">
    <location>
        <begin position="49"/>
        <end position="686"/>
    </location>
</feature>
<proteinExistence type="predicted"/>
<dbReference type="Pfam" id="PF14028">
    <property type="entry name" value="Lant_dehydr_C"/>
    <property type="match status" value="1"/>
</dbReference>
<gene>
    <name evidence="4" type="ORF">GCM10012275_48150</name>
</gene>
<organism evidence="4 5">
    <name type="scientific">Longimycelium tulufanense</name>
    <dbReference type="NCBI Taxonomy" id="907463"/>
    <lineage>
        <taxon>Bacteria</taxon>
        <taxon>Bacillati</taxon>
        <taxon>Actinomycetota</taxon>
        <taxon>Actinomycetes</taxon>
        <taxon>Pseudonocardiales</taxon>
        <taxon>Pseudonocardiaceae</taxon>
        <taxon>Longimycelium</taxon>
    </lineage>
</organism>
<dbReference type="InterPro" id="IPR006827">
    <property type="entry name" value="Lant_deHydtase_N"/>
</dbReference>
<protein>
    <submittedName>
        <fullName evidence="4">Lantibiotic dehydratase</fullName>
    </submittedName>
</protein>
<feature type="domain" description="Thiopeptide-type bacteriocin biosynthesis" evidence="3">
    <location>
        <begin position="757"/>
        <end position="1013"/>
    </location>
</feature>
<dbReference type="AlphaFoldDB" id="A0A8J3CFL9"/>
<reference evidence="4" key="2">
    <citation type="submission" date="2020-09" db="EMBL/GenBank/DDBJ databases">
        <authorList>
            <person name="Sun Q."/>
            <person name="Zhou Y."/>
        </authorList>
    </citation>
    <scope>NUCLEOTIDE SEQUENCE</scope>
    <source>
        <strain evidence="4">CGMCC 4.5737</strain>
    </source>
</reference>
<dbReference type="Proteomes" id="UP000637578">
    <property type="component" value="Unassembled WGS sequence"/>
</dbReference>
<evidence type="ECO:0000259" key="3">
    <source>
        <dbReference type="Pfam" id="PF14028"/>
    </source>
</evidence>
<dbReference type="NCBIfam" id="TIGR03891">
    <property type="entry name" value="thiopep_ocin"/>
    <property type="match status" value="1"/>
</dbReference>
<dbReference type="EMBL" id="BMMK01000027">
    <property type="protein sequence ID" value="GGM71997.1"/>
    <property type="molecule type" value="Genomic_DNA"/>
</dbReference>
<dbReference type="InterPro" id="IPR023809">
    <property type="entry name" value="Thiopep_bacteriocin_synth_dom"/>
</dbReference>
<evidence type="ECO:0000313" key="5">
    <source>
        <dbReference type="Proteomes" id="UP000637578"/>
    </source>
</evidence>
<keyword evidence="5" id="KW-1185">Reference proteome</keyword>
<feature type="region of interest" description="Disordered" evidence="1">
    <location>
        <begin position="373"/>
        <end position="396"/>
    </location>
</feature>
<dbReference type="Pfam" id="PF04738">
    <property type="entry name" value="Lant_dehydr_N"/>
    <property type="match status" value="1"/>
</dbReference>
<name>A0A8J3CFL9_9PSEU</name>
<evidence type="ECO:0000259" key="2">
    <source>
        <dbReference type="Pfam" id="PF04738"/>
    </source>
</evidence>
<dbReference type="RefSeq" id="WP_189060687.1">
    <property type="nucleotide sequence ID" value="NZ_BMMK01000027.1"/>
</dbReference>
<evidence type="ECO:0000256" key="1">
    <source>
        <dbReference type="SAM" id="MobiDB-lite"/>
    </source>
</evidence>